<gene>
    <name evidence="3" type="ordered locus">Ilyop_0307</name>
</gene>
<dbReference type="KEGG" id="ipo:Ilyop_0307"/>
<sequence>MSHPVTYGQLNKKFVIKGINGNDKTKARLIERGFCIGENLCILKDTDENLIIEVNKSRYVVNFGLANKIIVDEA</sequence>
<dbReference type="eggNOG" id="COG1918">
    <property type="taxonomic scope" value="Bacteria"/>
</dbReference>
<dbReference type="InterPro" id="IPR038157">
    <property type="entry name" value="FeoA_core_dom"/>
</dbReference>
<dbReference type="HOGENOM" id="CLU_150646_6_0_0"/>
<dbReference type="GO" id="GO:0046914">
    <property type="term" value="F:transition metal ion binding"/>
    <property type="evidence" value="ECO:0007669"/>
    <property type="project" value="InterPro"/>
</dbReference>
<organism evidence="3 4">
    <name type="scientific">Ilyobacter polytropus (strain ATCC 51220 / DSM 2926 / LMG 16218 / CuHBu1)</name>
    <dbReference type="NCBI Taxonomy" id="572544"/>
    <lineage>
        <taxon>Bacteria</taxon>
        <taxon>Fusobacteriati</taxon>
        <taxon>Fusobacteriota</taxon>
        <taxon>Fusobacteriia</taxon>
        <taxon>Fusobacteriales</taxon>
        <taxon>Fusobacteriaceae</taxon>
        <taxon>Ilyobacter</taxon>
    </lineage>
</organism>
<dbReference type="AlphaFoldDB" id="E3HAU5"/>
<evidence type="ECO:0000256" key="1">
    <source>
        <dbReference type="ARBA" id="ARBA00023004"/>
    </source>
</evidence>
<dbReference type="RefSeq" id="WP_013386766.1">
    <property type="nucleotide sequence ID" value="NC_014632.1"/>
</dbReference>
<evidence type="ECO:0000259" key="2">
    <source>
        <dbReference type="Pfam" id="PF04023"/>
    </source>
</evidence>
<protein>
    <submittedName>
        <fullName evidence="3">FeoA family protein</fullName>
    </submittedName>
</protein>
<keyword evidence="1" id="KW-0408">Iron</keyword>
<dbReference type="EMBL" id="CP002281">
    <property type="protein sequence ID" value="ADO82096.1"/>
    <property type="molecule type" value="Genomic_DNA"/>
</dbReference>
<dbReference type="Proteomes" id="UP000006875">
    <property type="component" value="Chromosome"/>
</dbReference>
<keyword evidence="4" id="KW-1185">Reference proteome</keyword>
<accession>E3HAU5</accession>
<dbReference type="Pfam" id="PF04023">
    <property type="entry name" value="FeoA"/>
    <property type="match status" value="1"/>
</dbReference>
<proteinExistence type="predicted"/>
<dbReference type="SUPFAM" id="SSF50037">
    <property type="entry name" value="C-terminal domain of transcriptional repressors"/>
    <property type="match status" value="1"/>
</dbReference>
<dbReference type="InterPro" id="IPR008988">
    <property type="entry name" value="Transcriptional_repressor_C"/>
</dbReference>
<name>E3HAU5_ILYPC</name>
<feature type="domain" description="Ferrous iron transporter FeoA-like" evidence="2">
    <location>
        <begin position="11"/>
        <end position="72"/>
    </location>
</feature>
<reference evidence="3 4" key="1">
    <citation type="journal article" date="2010" name="Stand. Genomic Sci.">
        <title>Complete genome sequence of Ilyobacter polytropus type strain (CuHbu1).</title>
        <authorList>
            <person name="Sikorski J."/>
            <person name="Chertkov O."/>
            <person name="Lapidus A."/>
            <person name="Nolan M."/>
            <person name="Lucas S."/>
            <person name="Del Rio T.G."/>
            <person name="Tice H."/>
            <person name="Cheng J.F."/>
            <person name="Tapia R."/>
            <person name="Han C."/>
            <person name="Goodwin L."/>
            <person name="Pitluck S."/>
            <person name="Liolios K."/>
            <person name="Ivanova N."/>
            <person name="Mavromatis K."/>
            <person name="Mikhailova N."/>
            <person name="Pati A."/>
            <person name="Chen A."/>
            <person name="Palaniappan K."/>
            <person name="Land M."/>
            <person name="Hauser L."/>
            <person name="Chang Y.J."/>
            <person name="Jeffries C.D."/>
            <person name="Brambilla E."/>
            <person name="Yasawong M."/>
            <person name="Rohde M."/>
            <person name="Pukall R."/>
            <person name="Spring S."/>
            <person name="Goker M."/>
            <person name="Woyke T."/>
            <person name="Bristow J."/>
            <person name="Eisen J.A."/>
            <person name="Markowitz V."/>
            <person name="Hugenholtz P."/>
            <person name="Kyrpides N.C."/>
            <person name="Klenk H.P."/>
        </authorList>
    </citation>
    <scope>NUCLEOTIDE SEQUENCE [LARGE SCALE GENOMIC DNA]</scope>
    <source>
        <strain evidence="4">ATCC 51220 / DSM 2926 / LMG 16218 / CuHBu1</strain>
    </source>
</reference>
<dbReference type="STRING" id="572544.Ilyop_0307"/>
<dbReference type="Gene3D" id="2.30.30.90">
    <property type="match status" value="1"/>
</dbReference>
<evidence type="ECO:0000313" key="4">
    <source>
        <dbReference type="Proteomes" id="UP000006875"/>
    </source>
</evidence>
<dbReference type="InterPro" id="IPR007167">
    <property type="entry name" value="Fe-transptr_FeoA-like"/>
</dbReference>
<evidence type="ECO:0000313" key="3">
    <source>
        <dbReference type="EMBL" id="ADO82096.1"/>
    </source>
</evidence>